<feature type="binding site" evidence="13">
    <location>
        <position position="33"/>
    </location>
    <ligand>
        <name>ATP</name>
        <dbReference type="ChEBI" id="CHEBI:30616"/>
    </ligand>
</feature>
<evidence type="ECO:0000313" key="18">
    <source>
        <dbReference type="RefSeq" id="XP_022374036.1"/>
    </source>
</evidence>
<dbReference type="InterPro" id="IPR011009">
    <property type="entry name" value="Kinase-like_dom_sf"/>
</dbReference>
<keyword evidence="8 18" id="KW-0418">Kinase</keyword>
<dbReference type="EC" id="2.7.11.1" evidence="3"/>
<dbReference type="SUPFAM" id="SSF56112">
    <property type="entry name" value="Protein kinase-like (PK-like)"/>
    <property type="match status" value="1"/>
</dbReference>
<evidence type="ECO:0000256" key="6">
    <source>
        <dbReference type="ARBA" id="ARBA00022723"/>
    </source>
</evidence>
<evidence type="ECO:0000313" key="17">
    <source>
        <dbReference type="Proteomes" id="UP000248482"/>
    </source>
</evidence>
<dbReference type="Proteomes" id="UP000248482">
    <property type="component" value="Unplaced"/>
</dbReference>
<evidence type="ECO:0000256" key="2">
    <source>
        <dbReference type="ARBA" id="ARBA00010886"/>
    </source>
</evidence>
<evidence type="ECO:0000256" key="3">
    <source>
        <dbReference type="ARBA" id="ARBA00012513"/>
    </source>
</evidence>
<evidence type="ECO:0000256" key="13">
    <source>
        <dbReference type="PROSITE-ProRule" id="PRU10141"/>
    </source>
</evidence>
<keyword evidence="4" id="KW-0723">Serine/threonine-protein kinase</keyword>
<proteinExistence type="inferred from homology"/>
<feature type="region of interest" description="Disordered" evidence="15">
    <location>
        <begin position="632"/>
        <end position="653"/>
    </location>
</feature>
<keyword evidence="10" id="KW-0460">Magnesium</keyword>
<feature type="region of interest" description="Disordered" evidence="15">
    <location>
        <begin position="845"/>
        <end position="876"/>
    </location>
</feature>
<dbReference type="PROSITE" id="PS50011">
    <property type="entry name" value="PROTEIN_KINASE_DOM"/>
    <property type="match status" value="1"/>
</dbReference>
<dbReference type="FunFam" id="1.10.510.10:FF:000172">
    <property type="entry name" value="serine/threonine-protein kinase Nek1 isoform X1"/>
    <property type="match status" value="1"/>
</dbReference>
<feature type="region of interest" description="Disordered" evidence="15">
    <location>
        <begin position="564"/>
        <end position="583"/>
    </location>
</feature>
<dbReference type="Gene3D" id="3.30.200.20">
    <property type="entry name" value="Phosphorylase Kinase, domain 1"/>
    <property type="match status" value="1"/>
</dbReference>
<evidence type="ECO:0000256" key="10">
    <source>
        <dbReference type="ARBA" id="ARBA00022842"/>
    </source>
</evidence>
<dbReference type="AlphaFoldDB" id="A0A2Y9KK91"/>
<dbReference type="PANTHER" id="PTHR44899">
    <property type="entry name" value="CAMK FAMILY PROTEIN KINASE"/>
    <property type="match status" value="1"/>
</dbReference>
<dbReference type="Pfam" id="PF00069">
    <property type="entry name" value="Pkinase"/>
    <property type="match status" value="1"/>
</dbReference>
<keyword evidence="17" id="KW-1185">Reference proteome</keyword>
<dbReference type="FunFam" id="3.30.200.20:FF:000097">
    <property type="entry name" value="Probable serine/threonine-protein kinase nek1"/>
    <property type="match status" value="1"/>
</dbReference>
<dbReference type="Gene3D" id="1.10.510.10">
    <property type="entry name" value="Transferase(Phosphotransferase) domain 1"/>
    <property type="match status" value="1"/>
</dbReference>
<dbReference type="STRING" id="391180.A0A2Y9KK91"/>
<comment type="catalytic activity">
    <reaction evidence="12">
        <text>L-seryl-[protein] + ATP = O-phospho-L-seryl-[protein] + ADP + H(+)</text>
        <dbReference type="Rhea" id="RHEA:17989"/>
        <dbReference type="Rhea" id="RHEA-COMP:9863"/>
        <dbReference type="Rhea" id="RHEA-COMP:11604"/>
        <dbReference type="ChEBI" id="CHEBI:15378"/>
        <dbReference type="ChEBI" id="CHEBI:29999"/>
        <dbReference type="ChEBI" id="CHEBI:30616"/>
        <dbReference type="ChEBI" id="CHEBI:83421"/>
        <dbReference type="ChEBI" id="CHEBI:456216"/>
        <dbReference type="EC" id="2.7.11.1"/>
    </reaction>
</comment>
<feature type="compositionally biased region" description="Acidic residues" evidence="15">
    <location>
        <begin position="572"/>
        <end position="581"/>
    </location>
</feature>
<name>A0A2Y9KK91_ENHLU</name>
<feature type="region of interest" description="Disordered" evidence="15">
    <location>
        <begin position="1102"/>
        <end position="1157"/>
    </location>
</feature>
<dbReference type="GO" id="GO:0046872">
    <property type="term" value="F:metal ion binding"/>
    <property type="evidence" value="ECO:0007669"/>
    <property type="project" value="UniProtKB-KW"/>
</dbReference>
<dbReference type="PROSITE" id="PS00107">
    <property type="entry name" value="PROTEIN_KINASE_ATP"/>
    <property type="match status" value="1"/>
</dbReference>
<evidence type="ECO:0000256" key="15">
    <source>
        <dbReference type="SAM" id="MobiDB-lite"/>
    </source>
</evidence>
<evidence type="ECO:0000256" key="1">
    <source>
        <dbReference type="ARBA" id="ARBA00001946"/>
    </source>
</evidence>
<evidence type="ECO:0000256" key="14">
    <source>
        <dbReference type="SAM" id="Coils"/>
    </source>
</evidence>
<evidence type="ECO:0000256" key="9">
    <source>
        <dbReference type="ARBA" id="ARBA00022840"/>
    </source>
</evidence>
<dbReference type="GO" id="GO:0004674">
    <property type="term" value="F:protein serine/threonine kinase activity"/>
    <property type="evidence" value="ECO:0007669"/>
    <property type="project" value="UniProtKB-KW"/>
</dbReference>
<dbReference type="InterPro" id="IPR051131">
    <property type="entry name" value="NEK_Ser/Thr_kinase_NIMA"/>
</dbReference>
<dbReference type="InterPro" id="IPR008271">
    <property type="entry name" value="Ser/Thr_kinase_AS"/>
</dbReference>
<evidence type="ECO:0000256" key="11">
    <source>
        <dbReference type="ARBA" id="ARBA00047899"/>
    </source>
</evidence>
<keyword evidence="14" id="KW-0175">Coiled coil</keyword>
<evidence type="ECO:0000259" key="16">
    <source>
        <dbReference type="PROSITE" id="PS50011"/>
    </source>
</evidence>
<evidence type="ECO:0000256" key="5">
    <source>
        <dbReference type="ARBA" id="ARBA00022679"/>
    </source>
</evidence>
<keyword evidence="9 13" id="KW-0067">ATP-binding</keyword>
<keyword evidence="7 13" id="KW-0547">Nucleotide-binding</keyword>
<dbReference type="CDD" id="cd08218">
    <property type="entry name" value="STKc_Nek1"/>
    <property type="match status" value="1"/>
</dbReference>
<organism evidence="17 18">
    <name type="scientific">Enhydra lutris kenyoni</name>
    <name type="common">northern sea otter</name>
    <dbReference type="NCBI Taxonomy" id="391180"/>
    <lineage>
        <taxon>Eukaryota</taxon>
        <taxon>Metazoa</taxon>
        <taxon>Chordata</taxon>
        <taxon>Craniata</taxon>
        <taxon>Vertebrata</taxon>
        <taxon>Euteleostomi</taxon>
        <taxon>Mammalia</taxon>
        <taxon>Eutheria</taxon>
        <taxon>Laurasiatheria</taxon>
        <taxon>Carnivora</taxon>
        <taxon>Caniformia</taxon>
        <taxon>Musteloidea</taxon>
        <taxon>Mustelidae</taxon>
        <taxon>Lutrinae</taxon>
        <taxon>Enhydra</taxon>
    </lineage>
</organism>
<dbReference type="RefSeq" id="XP_022374036.1">
    <property type="nucleotide sequence ID" value="XM_022518328.1"/>
</dbReference>
<dbReference type="PANTHER" id="PTHR44899:SF4">
    <property type="entry name" value="SERINE_THREONINE-PROTEIN KINASE NEK1"/>
    <property type="match status" value="1"/>
</dbReference>
<keyword evidence="5" id="KW-0808">Transferase</keyword>
<feature type="compositionally biased region" description="Polar residues" evidence="15">
    <location>
        <begin position="845"/>
        <end position="870"/>
    </location>
</feature>
<dbReference type="GO" id="GO:0005524">
    <property type="term" value="F:ATP binding"/>
    <property type="evidence" value="ECO:0007669"/>
    <property type="project" value="UniProtKB-UniRule"/>
</dbReference>
<evidence type="ECO:0000256" key="7">
    <source>
        <dbReference type="ARBA" id="ARBA00022741"/>
    </source>
</evidence>
<keyword evidence="6" id="KW-0479">Metal-binding</keyword>
<dbReference type="SMART" id="SM00220">
    <property type="entry name" value="S_TKc"/>
    <property type="match status" value="1"/>
</dbReference>
<dbReference type="GeneID" id="111157092"/>
<evidence type="ECO:0000256" key="4">
    <source>
        <dbReference type="ARBA" id="ARBA00022527"/>
    </source>
</evidence>
<feature type="coiled-coil region" evidence="14">
    <location>
        <begin position="683"/>
        <end position="717"/>
    </location>
</feature>
<dbReference type="KEGG" id="elk:111157092"/>
<feature type="domain" description="Protein kinase" evidence="16">
    <location>
        <begin position="4"/>
        <end position="258"/>
    </location>
</feature>
<comment type="similarity">
    <text evidence="2">Belongs to the protein kinase superfamily. NEK Ser/Thr protein kinase family. NIMA subfamily.</text>
</comment>
<protein>
    <recommendedName>
        <fullName evidence="3">non-specific serine/threonine protein kinase</fullName>
        <ecNumber evidence="3">2.7.11.1</ecNumber>
    </recommendedName>
</protein>
<evidence type="ECO:0000256" key="8">
    <source>
        <dbReference type="ARBA" id="ARBA00022777"/>
    </source>
</evidence>
<dbReference type="InterPro" id="IPR000719">
    <property type="entry name" value="Prot_kinase_dom"/>
</dbReference>
<dbReference type="OrthoDB" id="248923at2759"/>
<sequence>MEKYARLQKIGEGSFGKAILVKSTEDGKQYVIKEINISRMSSKEREESRREVAVLANMKHPNIVQYRESFEENGSLYIVMDYCEGGDLFKRINAQKGILFQEDQILDWFVQICLALKHVHDRKILHRDIKSQNIFLTKDGTIQLGDFGIARVLNSTVELARTCIGTPYYLSPEICENKPYNNKSDIWALGCVLYEMCTLKHAFEAGNMKNLVLKIISGSFPPVSLHYSYDLRSLLSQLFKRNPRDRPSVNSILEKGFIAKRIEKFLSPQLIAEEFSLKTFSKFGVQPVPAKRPASGQSLASVVSAQKITKPAAKYGVPLTYKKFGDKKLQEKKPLQKYKQAHHIPVKKVNPGEERRKMFEEAARKRRLEFIEKEKKQKDQVISLMKAEQMKRQEKERLERINRAREQGWRNVLSTGGSGEVKAPFFGSGGAVAPSSFSSRGQYEHYHAIFDQMQQQRAENNETKWKGEIYGRRHPERQKGQLAVERAKQVEEFLQRKREARQNKARAEGHMGILQNLAAMYGGRSSSSRGGKPRNKEEEVYLARLRQIRLQNFNERQQIRAKLRGEKKEADYSEGQEGSEEADMRRKKVEAFKAQASARAAVLKEQLERKRKEAYEREKKVWEEHLVAKGVKNSDMSPPLGQHETGGSPSKQQMRSVISVTSALKEVGLDRSLTDTQETSEDMQKTNNAISSKREILRRLNQNLKAQEDEKEKQCHSDTCEIVDNADAKEHEKEKSVSSDRKKWETGGQLVIPLDELTLDTSFSATEKHTVGEVIKLDPGGSPRKVWGRSPTDSVLKILGEAELQLQTELLENTTIRSETSPERENYKPLITGEEKAKYTSLEMNPSATVNSSVETNSPEFNEASSQTSLKPEGNVDEADGLETEVLQEPGGANKDGSLPCTIIDVWISEIKETKETEMEDRITAQQNEVSEDEIPRNVDHLSEVNIRPEIGDPQHPKCDVDKPVQPEPFFHRVVLSKHLNVVSQIQSVLCSPEESFPLRSRSDSPPKNENQSSLLIGLSTGLFDANNPKMLRTCSLPDLSKLFRTLMDVPTVGDVCQDNLEIDEIEDEHIKEGPSDSEDIVFEETDTDLQELQASMEQLLREQPGEEYSEEEESVLKNSDIEQTANGTDLVDEDDNPSSESALNEEWHSDNSDGEITSECEYDSVFNHLEELRLHLEQEIGFEKFFEVYEKIKAIHEDEDENIEICSTIVQDILGNEHEHLYAKILHLVMADGAYQEDNDE</sequence>
<evidence type="ECO:0000256" key="12">
    <source>
        <dbReference type="ARBA" id="ARBA00048679"/>
    </source>
</evidence>
<reference evidence="18" key="1">
    <citation type="submission" date="2025-08" db="UniProtKB">
        <authorList>
            <consortium name="RefSeq"/>
        </authorList>
    </citation>
    <scope>IDENTIFICATION</scope>
    <source>
        <tissue evidence="18">Blood</tissue>
    </source>
</reference>
<dbReference type="InterPro" id="IPR017441">
    <property type="entry name" value="Protein_kinase_ATP_BS"/>
</dbReference>
<comment type="cofactor">
    <cofactor evidence="1">
        <name>Mg(2+)</name>
        <dbReference type="ChEBI" id="CHEBI:18420"/>
    </cofactor>
</comment>
<gene>
    <name evidence="18" type="primary">LOC111157092</name>
</gene>
<comment type="catalytic activity">
    <reaction evidence="11">
        <text>L-threonyl-[protein] + ATP = O-phospho-L-threonyl-[protein] + ADP + H(+)</text>
        <dbReference type="Rhea" id="RHEA:46608"/>
        <dbReference type="Rhea" id="RHEA-COMP:11060"/>
        <dbReference type="Rhea" id="RHEA-COMP:11605"/>
        <dbReference type="ChEBI" id="CHEBI:15378"/>
        <dbReference type="ChEBI" id="CHEBI:30013"/>
        <dbReference type="ChEBI" id="CHEBI:30616"/>
        <dbReference type="ChEBI" id="CHEBI:61977"/>
        <dbReference type="ChEBI" id="CHEBI:456216"/>
        <dbReference type="EC" id="2.7.11.1"/>
    </reaction>
</comment>
<accession>A0A2Y9KK91</accession>
<dbReference type="PROSITE" id="PS00108">
    <property type="entry name" value="PROTEIN_KINASE_ST"/>
    <property type="match status" value="1"/>
</dbReference>